<organism evidence="1 2">
    <name type="scientific">Babesia bigemina</name>
    <dbReference type="NCBI Taxonomy" id="5866"/>
    <lineage>
        <taxon>Eukaryota</taxon>
        <taxon>Sar</taxon>
        <taxon>Alveolata</taxon>
        <taxon>Apicomplexa</taxon>
        <taxon>Aconoidasida</taxon>
        <taxon>Piroplasmida</taxon>
        <taxon>Babesiidae</taxon>
        <taxon>Babesia</taxon>
    </lineage>
</organism>
<dbReference type="AlphaFoldDB" id="A0A061D4I4"/>
<dbReference type="KEGG" id="bbig:BBBOND_0207900"/>
<proteinExistence type="predicted"/>
<name>A0A061D4I4_BABBI</name>
<evidence type="ECO:0000313" key="2">
    <source>
        <dbReference type="Proteomes" id="UP000033188"/>
    </source>
</evidence>
<protein>
    <submittedName>
        <fullName evidence="1">Uncharacterized protein</fullName>
    </submittedName>
</protein>
<reference evidence="2" key="1">
    <citation type="submission" date="2014-06" db="EMBL/GenBank/DDBJ databases">
        <authorList>
            <person name="Aslett M."/>
            <person name="De Silva N."/>
        </authorList>
    </citation>
    <scope>NUCLEOTIDE SEQUENCE [LARGE SCALE GENOMIC DNA]</scope>
    <source>
        <strain evidence="2">Bond</strain>
    </source>
</reference>
<dbReference type="RefSeq" id="XP_012767822.1">
    <property type="nucleotide sequence ID" value="XM_012912368.1"/>
</dbReference>
<dbReference type="GeneID" id="24564177"/>
<dbReference type="EMBL" id="LK391708">
    <property type="protein sequence ID" value="CDR95636.1"/>
    <property type="molecule type" value="Genomic_DNA"/>
</dbReference>
<keyword evidence="2" id="KW-1185">Reference proteome</keyword>
<gene>
    <name evidence="1" type="ORF">BBBOND_0207900</name>
</gene>
<dbReference type="STRING" id="5866.A0A061D4I4"/>
<dbReference type="VEuPathDB" id="PiroplasmaDB:BBBOND_0207900"/>
<accession>A0A061D4I4</accession>
<dbReference type="OrthoDB" id="428159at2759"/>
<sequence>MTAAVTVTMFESKIIYLLNRLFEPYVEGIDEEALLVSNLLSGKVVLSGLTLKPSIVHYLGLPFHLTFGDYTLQCRWQM</sequence>
<evidence type="ECO:0000313" key="1">
    <source>
        <dbReference type="EMBL" id="CDR95636.1"/>
    </source>
</evidence>
<dbReference type="Proteomes" id="UP000033188">
    <property type="component" value="Chromosome 2"/>
</dbReference>